<dbReference type="Gene3D" id="2.40.50.140">
    <property type="entry name" value="Nucleic acid-binding proteins"/>
    <property type="match status" value="1"/>
</dbReference>
<dbReference type="AlphaFoldDB" id="A0A1I8H462"/>
<proteinExistence type="predicted"/>
<accession>A0A1I8H462</accession>
<dbReference type="STRING" id="282301.A0A1I8H462"/>
<dbReference type="GO" id="GO:0003676">
    <property type="term" value="F:nucleic acid binding"/>
    <property type="evidence" value="ECO:0007669"/>
    <property type="project" value="InterPro"/>
</dbReference>
<dbReference type="FunFam" id="2.40.50.140:FF:000274">
    <property type="entry name" value="Mitochondrial RNA binding protein"/>
    <property type="match status" value="1"/>
</dbReference>
<dbReference type="InterPro" id="IPR050181">
    <property type="entry name" value="Cold_shock_domain"/>
</dbReference>
<dbReference type="SUPFAM" id="SSF50249">
    <property type="entry name" value="Nucleic acid-binding proteins"/>
    <property type="match status" value="1"/>
</dbReference>
<dbReference type="PROSITE" id="PS51857">
    <property type="entry name" value="CSD_2"/>
    <property type="match status" value="1"/>
</dbReference>
<dbReference type="PANTHER" id="PTHR11544">
    <property type="entry name" value="COLD SHOCK DOMAIN CONTAINING PROTEINS"/>
    <property type="match status" value="1"/>
</dbReference>
<dbReference type="CDD" id="cd04458">
    <property type="entry name" value="CSP_CDS"/>
    <property type="match status" value="1"/>
</dbReference>
<dbReference type="WBParaSite" id="maker-uti_cns_0004372-snap-gene-0.3-mRNA-1">
    <property type="protein sequence ID" value="maker-uti_cns_0004372-snap-gene-0.3-mRNA-1"/>
    <property type="gene ID" value="maker-uti_cns_0004372-snap-gene-0.3"/>
</dbReference>
<dbReference type="InterPro" id="IPR011129">
    <property type="entry name" value="CSD"/>
</dbReference>
<dbReference type="InterPro" id="IPR012340">
    <property type="entry name" value="NA-bd_OB-fold"/>
</dbReference>
<keyword evidence="1" id="KW-1185">Reference proteome</keyword>
<sequence>MTDKETTQEPKSGGEEVKKEKKVVATKVTGTVKWFNVKNGYGFINRDDNKDDIFVHQTAIIKNNPNKWQRSVGDNEKVEFDVVEGEKGLEASNVTGPDGSPVQGSQYASNRFRPGGGRGGPRGGFRGGYGDGFGRRPPGRYSRPYMYGRGGGMPMGDRGLPGPEYGMVPMHPGFPGPYAYRGVGGGRPMRRPAYYDPGMISSYRGGYAGGLPAQAGGGPPMPYQYPPVYFHRGGSGFRGSRGGGRWRGRGGANRRRDSGGEAPPAAVDSNNEKSNRKNDGKTGEDVGEQQK</sequence>
<name>A0A1I8H462_9PLAT</name>
<dbReference type="PROSITE" id="PS00352">
    <property type="entry name" value="CSD_1"/>
    <property type="match status" value="1"/>
</dbReference>
<protein>
    <submittedName>
        <fullName evidence="2">CSD_1 domain-containing protein</fullName>
    </submittedName>
</protein>
<dbReference type="Pfam" id="PF00313">
    <property type="entry name" value="CSD"/>
    <property type="match status" value="1"/>
</dbReference>
<dbReference type="InterPro" id="IPR002059">
    <property type="entry name" value="CSP_DNA-bd"/>
</dbReference>
<evidence type="ECO:0000313" key="1">
    <source>
        <dbReference type="Proteomes" id="UP000095280"/>
    </source>
</evidence>
<dbReference type="InterPro" id="IPR019844">
    <property type="entry name" value="CSD_CS"/>
</dbReference>
<evidence type="ECO:0000313" key="2">
    <source>
        <dbReference type="WBParaSite" id="maker-uti_cns_0004372-snap-gene-0.3-mRNA-1"/>
    </source>
</evidence>
<organism evidence="1 2">
    <name type="scientific">Macrostomum lignano</name>
    <dbReference type="NCBI Taxonomy" id="282301"/>
    <lineage>
        <taxon>Eukaryota</taxon>
        <taxon>Metazoa</taxon>
        <taxon>Spiralia</taxon>
        <taxon>Lophotrochozoa</taxon>
        <taxon>Platyhelminthes</taxon>
        <taxon>Rhabditophora</taxon>
        <taxon>Macrostomorpha</taxon>
        <taxon>Macrostomida</taxon>
        <taxon>Macrostomidae</taxon>
        <taxon>Macrostomum</taxon>
    </lineage>
</organism>
<dbReference type="PRINTS" id="PR00050">
    <property type="entry name" value="COLDSHOCK"/>
</dbReference>
<dbReference type="OrthoDB" id="203339at2759"/>
<reference evidence="2" key="1">
    <citation type="submission" date="2016-11" db="UniProtKB">
        <authorList>
            <consortium name="WormBaseParasite"/>
        </authorList>
    </citation>
    <scope>IDENTIFICATION</scope>
</reference>
<dbReference type="Proteomes" id="UP000095280">
    <property type="component" value="Unplaced"/>
</dbReference>
<dbReference type="SMART" id="SM00357">
    <property type="entry name" value="CSP"/>
    <property type="match status" value="1"/>
</dbReference>